<dbReference type="CDD" id="cd01335">
    <property type="entry name" value="Radical_SAM"/>
    <property type="match status" value="1"/>
</dbReference>
<comment type="pathway">
    <text evidence="8">Protein modification; protein lipoylation via endogenous pathway; protein N(6)-(lipoyl)lysine from octanoyl-[acyl-carrier-protein]: step 2/2.</text>
</comment>
<keyword evidence="1 8" id="KW-0004">4Fe-4S</keyword>
<dbReference type="InterPro" id="IPR007197">
    <property type="entry name" value="rSAM"/>
</dbReference>
<accession>A0A327YK91</accession>
<dbReference type="NCBIfam" id="NF004019">
    <property type="entry name" value="PRK05481.1"/>
    <property type="match status" value="1"/>
</dbReference>
<keyword evidence="5 8" id="KW-0408">Iron</keyword>
<dbReference type="SMART" id="SM00729">
    <property type="entry name" value="Elp3"/>
    <property type="match status" value="1"/>
</dbReference>
<keyword evidence="3 8" id="KW-0949">S-adenosyl-L-methionine</keyword>
<dbReference type="GO" id="GO:0016992">
    <property type="term" value="F:lipoate synthase activity"/>
    <property type="evidence" value="ECO:0007669"/>
    <property type="project" value="UniProtKB-UniRule"/>
</dbReference>
<comment type="cofactor">
    <cofactor evidence="8">
        <name>[4Fe-4S] cluster</name>
        <dbReference type="ChEBI" id="CHEBI:49883"/>
    </cofactor>
    <text evidence="8">Binds 2 [4Fe-4S] clusters per subunit. One cluster is coordinated with 3 cysteines and an exchangeable S-adenosyl-L-methionine.</text>
</comment>
<dbReference type="GO" id="GO:0005737">
    <property type="term" value="C:cytoplasm"/>
    <property type="evidence" value="ECO:0007669"/>
    <property type="project" value="UniProtKB-SubCell"/>
</dbReference>
<comment type="similarity">
    <text evidence="8">Belongs to the radical SAM superfamily. Lipoyl synthase family.</text>
</comment>
<feature type="binding site" evidence="8">
    <location>
        <position position="78"/>
    </location>
    <ligand>
        <name>[4Fe-4S] cluster</name>
        <dbReference type="ChEBI" id="CHEBI:49883"/>
        <label>2</label>
        <note>4Fe-4S-S-AdoMet</note>
    </ligand>
</feature>
<dbReference type="EC" id="2.8.1.8" evidence="8"/>
<feature type="binding site" evidence="8">
    <location>
        <position position="56"/>
    </location>
    <ligand>
        <name>[4Fe-4S] cluster</name>
        <dbReference type="ChEBI" id="CHEBI:49883"/>
        <label>1</label>
    </ligand>
</feature>
<dbReference type="PANTHER" id="PTHR10949">
    <property type="entry name" value="LIPOYL SYNTHASE"/>
    <property type="match status" value="1"/>
</dbReference>
<evidence type="ECO:0000256" key="1">
    <source>
        <dbReference type="ARBA" id="ARBA00022485"/>
    </source>
</evidence>
<dbReference type="PANTHER" id="PTHR10949:SF0">
    <property type="entry name" value="LIPOYL SYNTHASE, MITOCHONDRIAL"/>
    <property type="match status" value="1"/>
</dbReference>
<keyword evidence="2 8" id="KW-0808">Transferase</keyword>
<dbReference type="GO" id="GO:0051539">
    <property type="term" value="F:4 iron, 4 sulfur cluster binding"/>
    <property type="evidence" value="ECO:0007669"/>
    <property type="project" value="UniProtKB-UniRule"/>
</dbReference>
<evidence type="ECO:0000256" key="7">
    <source>
        <dbReference type="ARBA" id="ARBA00047326"/>
    </source>
</evidence>
<dbReference type="AlphaFoldDB" id="A0A327YK91"/>
<dbReference type="SFLD" id="SFLDS00029">
    <property type="entry name" value="Radical_SAM"/>
    <property type="match status" value="1"/>
</dbReference>
<comment type="catalytic activity">
    <reaction evidence="7 8">
        <text>[[Fe-S] cluster scaffold protein carrying a second [4Fe-4S](2+) cluster] + N(6)-octanoyl-L-lysyl-[protein] + 2 oxidized [2Fe-2S]-[ferredoxin] + 2 S-adenosyl-L-methionine + 4 H(+) = [[Fe-S] cluster scaffold protein] + N(6)-[(R)-dihydrolipoyl]-L-lysyl-[protein] + 4 Fe(3+) + 2 hydrogen sulfide + 2 5'-deoxyadenosine + 2 L-methionine + 2 reduced [2Fe-2S]-[ferredoxin]</text>
        <dbReference type="Rhea" id="RHEA:16585"/>
        <dbReference type="Rhea" id="RHEA-COMP:9928"/>
        <dbReference type="Rhea" id="RHEA-COMP:10000"/>
        <dbReference type="Rhea" id="RHEA-COMP:10001"/>
        <dbReference type="Rhea" id="RHEA-COMP:10475"/>
        <dbReference type="Rhea" id="RHEA-COMP:14568"/>
        <dbReference type="Rhea" id="RHEA-COMP:14569"/>
        <dbReference type="ChEBI" id="CHEBI:15378"/>
        <dbReference type="ChEBI" id="CHEBI:17319"/>
        <dbReference type="ChEBI" id="CHEBI:29034"/>
        <dbReference type="ChEBI" id="CHEBI:29919"/>
        <dbReference type="ChEBI" id="CHEBI:33722"/>
        <dbReference type="ChEBI" id="CHEBI:33737"/>
        <dbReference type="ChEBI" id="CHEBI:33738"/>
        <dbReference type="ChEBI" id="CHEBI:57844"/>
        <dbReference type="ChEBI" id="CHEBI:59789"/>
        <dbReference type="ChEBI" id="CHEBI:78809"/>
        <dbReference type="ChEBI" id="CHEBI:83100"/>
        <dbReference type="EC" id="2.8.1.8"/>
    </reaction>
</comment>
<dbReference type="HAMAP" id="MF_00206">
    <property type="entry name" value="Lipoyl_synth"/>
    <property type="match status" value="1"/>
</dbReference>
<keyword evidence="6 8" id="KW-0411">Iron-sulfur</keyword>
<dbReference type="SFLD" id="SFLDG01058">
    <property type="entry name" value="lipoyl_synthase_like"/>
    <property type="match status" value="1"/>
</dbReference>
<dbReference type="RefSeq" id="WP_111567673.1">
    <property type="nucleotide sequence ID" value="NZ_QLMI01000008.1"/>
</dbReference>
<dbReference type="Pfam" id="PF04055">
    <property type="entry name" value="Radical_SAM"/>
    <property type="match status" value="1"/>
</dbReference>
<dbReference type="InterPro" id="IPR006638">
    <property type="entry name" value="Elp3/MiaA/NifB-like_rSAM"/>
</dbReference>
<dbReference type="SUPFAM" id="SSF102114">
    <property type="entry name" value="Radical SAM enzymes"/>
    <property type="match status" value="1"/>
</dbReference>
<protein>
    <recommendedName>
        <fullName evidence="8">Lipoyl synthase</fullName>
        <ecNumber evidence="8">2.8.1.8</ecNumber>
    </recommendedName>
    <alternativeName>
        <fullName evidence="8">Lip-syn</fullName>
        <shortName evidence="8">LS</shortName>
    </alternativeName>
    <alternativeName>
        <fullName evidence="8">Lipoate synthase</fullName>
    </alternativeName>
    <alternativeName>
        <fullName evidence="8">Lipoic acid synthase</fullName>
    </alternativeName>
    <alternativeName>
        <fullName evidence="8">Sulfur insertion protein LipA</fullName>
    </alternativeName>
</protein>
<evidence type="ECO:0000256" key="5">
    <source>
        <dbReference type="ARBA" id="ARBA00023004"/>
    </source>
</evidence>
<dbReference type="FunFam" id="3.20.20.70:FF:000271">
    <property type="entry name" value="Lipoyl synthase"/>
    <property type="match status" value="1"/>
</dbReference>
<keyword evidence="8" id="KW-0963">Cytoplasm</keyword>
<feature type="binding site" evidence="8">
    <location>
        <position position="75"/>
    </location>
    <ligand>
        <name>[4Fe-4S] cluster</name>
        <dbReference type="ChEBI" id="CHEBI:49883"/>
        <label>2</label>
        <note>4Fe-4S-S-AdoMet</note>
    </ligand>
</feature>
<proteinExistence type="inferred from homology"/>
<name>A0A327YK91_9FLAO</name>
<dbReference type="NCBIfam" id="TIGR00510">
    <property type="entry name" value="lipA"/>
    <property type="match status" value="1"/>
</dbReference>
<gene>
    <name evidence="8" type="primary">lipA</name>
    <name evidence="10" type="ORF">B0I03_10858</name>
</gene>
<keyword evidence="4 8" id="KW-0479">Metal-binding</keyword>
<dbReference type="Proteomes" id="UP000249620">
    <property type="component" value="Unassembled WGS sequence"/>
</dbReference>
<dbReference type="SFLD" id="SFLDF00271">
    <property type="entry name" value="lipoyl_synthase"/>
    <property type="match status" value="1"/>
</dbReference>
<dbReference type="InterPro" id="IPR058240">
    <property type="entry name" value="rSAM_sf"/>
</dbReference>
<sequence length="291" mass="33035">MDTAIDNVFPPREPKPKWLRVKLPTGKNYTELRGLVDKYKLNTICTSGSCPNMGECWGEGTATFMILGNICTRSCGFCGVKTGRPETVDWDEPEKVARSIKIMNIKHAVITSVDRDDLKDMGSIIWAETVKAIRRMNPNTTLETLIPDFQGNTRNLDRIIEVAPEVVSHNMETVKRLTREVRIQAKYEKSLEVLRYLKEQGIKRTKSGIMLGLGETEEEVIQVLHDLADAKVDIVTIGQYLQPSKKHLPVKEYITPEQFAKYEKIGKELGFRHVESGALVRSSYHAEKHIH</sequence>
<evidence type="ECO:0000256" key="4">
    <source>
        <dbReference type="ARBA" id="ARBA00022723"/>
    </source>
</evidence>
<evidence type="ECO:0000256" key="3">
    <source>
        <dbReference type="ARBA" id="ARBA00022691"/>
    </source>
</evidence>
<evidence type="ECO:0000256" key="2">
    <source>
        <dbReference type="ARBA" id="ARBA00022679"/>
    </source>
</evidence>
<evidence type="ECO:0000259" key="9">
    <source>
        <dbReference type="PROSITE" id="PS51918"/>
    </source>
</evidence>
<evidence type="ECO:0000256" key="6">
    <source>
        <dbReference type="ARBA" id="ARBA00023014"/>
    </source>
</evidence>
<dbReference type="GO" id="GO:0009249">
    <property type="term" value="P:protein lipoylation"/>
    <property type="evidence" value="ECO:0007669"/>
    <property type="project" value="UniProtKB-UniRule"/>
</dbReference>
<keyword evidence="11" id="KW-1185">Reference proteome</keyword>
<reference evidence="10 11" key="1">
    <citation type="submission" date="2018-06" db="EMBL/GenBank/DDBJ databases">
        <title>Genomic Encyclopedia of Type Strains, Phase III (KMG-III): the genomes of soil and plant-associated and newly described type strains.</title>
        <authorList>
            <person name="Whitman W."/>
        </authorList>
    </citation>
    <scope>NUCLEOTIDE SEQUENCE [LARGE SCALE GENOMIC DNA]</scope>
    <source>
        <strain evidence="10 11">CGMCC 1.12398</strain>
    </source>
</reference>
<evidence type="ECO:0000313" key="11">
    <source>
        <dbReference type="Proteomes" id="UP000249620"/>
    </source>
</evidence>
<dbReference type="OrthoDB" id="9787898at2"/>
<evidence type="ECO:0000313" key="10">
    <source>
        <dbReference type="EMBL" id="RAK20165.1"/>
    </source>
</evidence>
<dbReference type="NCBIfam" id="NF009544">
    <property type="entry name" value="PRK12928.1"/>
    <property type="match status" value="1"/>
</dbReference>
<dbReference type="Gene3D" id="3.20.20.70">
    <property type="entry name" value="Aldolase class I"/>
    <property type="match status" value="1"/>
</dbReference>
<dbReference type="EMBL" id="QLMI01000008">
    <property type="protein sequence ID" value="RAK20165.1"/>
    <property type="molecule type" value="Genomic_DNA"/>
</dbReference>
<dbReference type="PROSITE" id="PS51918">
    <property type="entry name" value="RADICAL_SAM"/>
    <property type="match status" value="1"/>
</dbReference>
<comment type="function">
    <text evidence="8">Catalyzes the radical-mediated insertion of two sulfur atoms into the C-6 and C-8 positions of the octanoyl moiety bound to the lipoyl domains of lipoate-dependent enzymes, thereby converting the octanoylated domains into lipoylated derivatives.</text>
</comment>
<dbReference type="UniPathway" id="UPA00538">
    <property type="reaction ID" value="UER00593"/>
</dbReference>
<feature type="binding site" evidence="8">
    <location>
        <position position="50"/>
    </location>
    <ligand>
        <name>[4Fe-4S] cluster</name>
        <dbReference type="ChEBI" id="CHEBI:49883"/>
        <label>1</label>
    </ligand>
</feature>
<dbReference type="GO" id="GO:0046872">
    <property type="term" value="F:metal ion binding"/>
    <property type="evidence" value="ECO:0007669"/>
    <property type="project" value="UniProtKB-KW"/>
</dbReference>
<dbReference type="InterPro" id="IPR013785">
    <property type="entry name" value="Aldolase_TIM"/>
</dbReference>
<feature type="binding site" evidence="8">
    <location>
        <position position="71"/>
    </location>
    <ligand>
        <name>[4Fe-4S] cluster</name>
        <dbReference type="ChEBI" id="CHEBI:49883"/>
        <label>2</label>
        <note>4Fe-4S-S-AdoMet</note>
    </ligand>
</feature>
<feature type="binding site" evidence="8">
    <location>
        <position position="283"/>
    </location>
    <ligand>
        <name>[4Fe-4S] cluster</name>
        <dbReference type="ChEBI" id="CHEBI:49883"/>
        <label>1</label>
    </ligand>
</feature>
<feature type="domain" description="Radical SAM core" evidence="9">
    <location>
        <begin position="57"/>
        <end position="272"/>
    </location>
</feature>
<dbReference type="PIRSF" id="PIRSF005963">
    <property type="entry name" value="Lipoyl_synth"/>
    <property type="match status" value="1"/>
</dbReference>
<dbReference type="InterPro" id="IPR003698">
    <property type="entry name" value="Lipoyl_synth"/>
</dbReference>
<organism evidence="10 11">
    <name type="scientific">Flavobacterium aquaticum</name>
    <dbReference type="NCBI Taxonomy" id="1236486"/>
    <lineage>
        <taxon>Bacteria</taxon>
        <taxon>Pseudomonadati</taxon>
        <taxon>Bacteroidota</taxon>
        <taxon>Flavobacteriia</taxon>
        <taxon>Flavobacteriales</taxon>
        <taxon>Flavobacteriaceae</taxon>
        <taxon>Flavobacterium</taxon>
    </lineage>
</organism>
<comment type="caution">
    <text evidence="10">The sequence shown here is derived from an EMBL/GenBank/DDBJ whole genome shotgun (WGS) entry which is preliminary data.</text>
</comment>
<evidence type="ECO:0000256" key="8">
    <source>
        <dbReference type="HAMAP-Rule" id="MF_00206"/>
    </source>
</evidence>
<comment type="subcellular location">
    <subcellularLocation>
        <location evidence="8">Cytoplasm</location>
    </subcellularLocation>
</comment>
<feature type="binding site" evidence="8">
    <location>
        <position position="45"/>
    </location>
    <ligand>
        <name>[4Fe-4S] cluster</name>
        <dbReference type="ChEBI" id="CHEBI:49883"/>
        <label>1</label>
    </ligand>
</feature>